<evidence type="ECO:0000256" key="14">
    <source>
        <dbReference type="ARBA" id="ARBA00025228"/>
    </source>
</evidence>
<comment type="similarity">
    <text evidence="4 19">Belongs to the CobS family.</text>
</comment>
<keyword evidence="9 19" id="KW-0808">Transferase</keyword>
<evidence type="ECO:0000256" key="2">
    <source>
        <dbReference type="ARBA" id="ARBA00004651"/>
    </source>
</evidence>
<evidence type="ECO:0000256" key="5">
    <source>
        <dbReference type="ARBA" id="ARBA00013200"/>
    </source>
</evidence>
<gene>
    <name evidence="19" type="primary">cobS</name>
    <name evidence="20" type="ORF">IQ217_15070</name>
</gene>
<evidence type="ECO:0000256" key="4">
    <source>
        <dbReference type="ARBA" id="ARBA00010561"/>
    </source>
</evidence>
<accession>A0ABR9VUV3</accession>
<comment type="cofactor">
    <cofactor evidence="1 19">
        <name>Mg(2+)</name>
        <dbReference type="ChEBI" id="CHEBI:18420"/>
    </cofactor>
</comment>
<evidence type="ECO:0000256" key="16">
    <source>
        <dbReference type="ARBA" id="ARBA00032853"/>
    </source>
</evidence>
<evidence type="ECO:0000313" key="20">
    <source>
        <dbReference type="EMBL" id="MBE9255135.1"/>
    </source>
</evidence>
<dbReference type="InterPro" id="IPR003805">
    <property type="entry name" value="CobS"/>
</dbReference>
<feature type="transmembrane region" description="Helical" evidence="19">
    <location>
        <begin position="187"/>
        <end position="207"/>
    </location>
</feature>
<dbReference type="HAMAP" id="MF_00719">
    <property type="entry name" value="CobS"/>
    <property type="match status" value="1"/>
</dbReference>
<protein>
    <recommendedName>
        <fullName evidence="6 19">Adenosylcobinamide-GDP ribazoletransferase</fullName>
        <ecNumber evidence="5 19">2.7.8.26</ecNumber>
    </recommendedName>
    <alternativeName>
        <fullName evidence="16 19">Cobalamin synthase</fullName>
    </alternativeName>
    <alternativeName>
        <fullName evidence="15 19">Cobalamin-5'-phosphate synthase</fullName>
    </alternativeName>
</protein>
<evidence type="ECO:0000256" key="3">
    <source>
        <dbReference type="ARBA" id="ARBA00004663"/>
    </source>
</evidence>
<comment type="catalytic activity">
    <reaction evidence="18 19">
        <text>alpha-ribazole 5'-phosphate + adenosylcob(III)inamide-GDP = adenosylcob(III)alamin 5'-phosphate + GMP + H(+)</text>
        <dbReference type="Rhea" id="RHEA:23560"/>
        <dbReference type="ChEBI" id="CHEBI:15378"/>
        <dbReference type="ChEBI" id="CHEBI:57918"/>
        <dbReference type="ChEBI" id="CHEBI:58115"/>
        <dbReference type="ChEBI" id="CHEBI:60487"/>
        <dbReference type="ChEBI" id="CHEBI:60493"/>
        <dbReference type="EC" id="2.7.8.26"/>
    </reaction>
</comment>
<sequence>MKWWRRWYFLWGGDSVGAAILFYTRLSWPRSWPVNFDRIARWITLIGLLLSLILLAVGQGLQWLGMDKLLQSAMVVSLWLALTGGLHLDGVADAADGLAVTNPNKRLAVMQDSQTGAYGVMAIAVVLLLKTMALASLNSKGLASWALVMALGWGRWGQLLAIALYPYLKADGKGAMHKRNLKLGHDLLLGTAIMVGGGTALGIILGITPWLMGVGTGAAAVIAWRVGRWFAQQFGGHTGDTYGAVVEWSEVLILLSLSLI</sequence>
<evidence type="ECO:0000313" key="21">
    <source>
        <dbReference type="Proteomes" id="UP000658720"/>
    </source>
</evidence>
<keyword evidence="13 19" id="KW-0472">Membrane</keyword>
<feature type="transmembrane region" description="Helical" evidence="19">
    <location>
        <begin position="7"/>
        <end position="27"/>
    </location>
</feature>
<dbReference type="Pfam" id="PF02654">
    <property type="entry name" value="CobS"/>
    <property type="match status" value="1"/>
</dbReference>
<dbReference type="PANTHER" id="PTHR34148:SF1">
    <property type="entry name" value="ADENOSYLCOBINAMIDE-GDP RIBAZOLETRANSFERASE"/>
    <property type="match status" value="1"/>
</dbReference>
<dbReference type="EC" id="2.7.8.26" evidence="5 19"/>
<evidence type="ECO:0000256" key="13">
    <source>
        <dbReference type="ARBA" id="ARBA00023136"/>
    </source>
</evidence>
<evidence type="ECO:0000256" key="19">
    <source>
        <dbReference type="HAMAP-Rule" id="MF_00719"/>
    </source>
</evidence>
<keyword evidence="12 19" id="KW-1133">Transmembrane helix</keyword>
<dbReference type="RefSeq" id="WP_194020573.1">
    <property type="nucleotide sequence ID" value="NZ_JADEVV010000050.1"/>
</dbReference>
<keyword evidence="7 19" id="KW-1003">Cell membrane</keyword>
<evidence type="ECO:0000256" key="12">
    <source>
        <dbReference type="ARBA" id="ARBA00022989"/>
    </source>
</evidence>
<evidence type="ECO:0000256" key="10">
    <source>
        <dbReference type="ARBA" id="ARBA00022692"/>
    </source>
</evidence>
<evidence type="ECO:0000256" key="18">
    <source>
        <dbReference type="ARBA" id="ARBA00049504"/>
    </source>
</evidence>
<reference evidence="20 21" key="1">
    <citation type="submission" date="2020-10" db="EMBL/GenBank/DDBJ databases">
        <authorList>
            <person name="Castelo-Branco R."/>
            <person name="Eusebio N."/>
            <person name="Adriana R."/>
            <person name="Vieira A."/>
            <person name="Brugerolle De Fraissinette N."/>
            <person name="Rezende De Castro R."/>
            <person name="Schneider M.P."/>
            <person name="Vasconcelos V."/>
            <person name="Leao P.N."/>
        </authorList>
    </citation>
    <scope>NUCLEOTIDE SEQUENCE [LARGE SCALE GENOMIC DNA]</scope>
    <source>
        <strain evidence="20 21">LEGE 00031</strain>
    </source>
</reference>
<feature type="transmembrane region" description="Helical" evidence="19">
    <location>
        <begin position="142"/>
        <end position="167"/>
    </location>
</feature>
<evidence type="ECO:0000256" key="8">
    <source>
        <dbReference type="ARBA" id="ARBA00022573"/>
    </source>
</evidence>
<comment type="catalytic activity">
    <reaction evidence="17 19">
        <text>alpha-ribazole + adenosylcob(III)inamide-GDP = adenosylcob(III)alamin + GMP + H(+)</text>
        <dbReference type="Rhea" id="RHEA:16049"/>
        <dbReference type="ChEBI" id="CHEBI:10329"/>
        <dbReference type="ChEBI" id="CHEBI:15378"/>
        <dbReference type="ChEBI" id="CHEBI:18408"/>
        <dbReference type="ChEBI" id="CHEBI:58115"/>
        <dbReference type="ChEBI" id="CHEBI:60487"/>
        <dbReference type="EC" id="2.7.8.26"/>
    </reaction>
</comment>
<evidence type="ECO:0000256" key="11">
    <source>
        <dbReference type="ARBA" id="ARBA00022842"/>
    </source>
</evidence>
<evidence type="ECO:0000256" key="9">
    <source>
        <dbReference type="ARBA" id="ARBA00022679"/>
    </source>
</evidence>
<evidence type="ECO:0000256" key="1">
    <source>
        <dbReference type="ARBA" id="ARBA00001946"/>
    </source>
</evidence>
<comment type="caution">
    <text evidence="20">The sequence shown here is derived from an EMBL/GenBank/DDBJ whole genome shotgun (WGS) entry which is preliminary data.</text>
</comment>
<evidence type="ECO:0000256" key="15">
    <source>
        <dbReference type="ARBA" id="ARBA00032605"/>
    </source>
</evidence>
<comment type="function">
    <text evidence="14 19">Joins adenosylcobinamide-GDP and alpha-ribazole to generate adenosylcobalamin (Ado-cobalamin). Also synthesizes adenosylcobalamin 5'-phosphate from adenosylcobinamide-GDP and alpha-ribazole 5'-phosphate.</text>
</comment>
<feature type="transmembrane region" description="Helical" evidence="19">
    <location>
        <begin position="116"/>
        <end position="135"/>
    </location>
</feature>
<keyword evidence="10 19" id="KW-0812">Transmembrane</keyword>
<dbReference type="GO" id="GO:0051073">
    <property type="term" value="F:adenosylcobinamide-GDP ribazoletransferase activity"/>
    <property type="evidence" value="ECO:0007669"/>
    <property type="project" value="UniProtKB-EC"/>
</dbReference>
<keyword evidence="21" id="KW-1185">Reference proteome</keyword>
<comment type="subcellular location">
    <subcellularLocation>
        <location evidence="2 19">Cell membrane</location>
        <topology evidence="2 19">Multi-pass membrane protein</topology>
    </subcellularLocation>
</comment>
<proteinExistence type="inferred from homology"/>
<dbReference type="PANTHER" id="PTHR34148">
    <property type="entry name" value="ADENOSYLCOBINAMIDE-GDP RIBAZOLETRANSFERASE"/>
    <property type="match status" value="1"/>
</dbReference>
<dbReference type="EMBL" id="JADEVV010000050">
    <property type="protein sequence ID" value="MBE9255135.1"/>
    <property type="molecule type" value="Genomic_DNA"/>
</dbReference>
<comment type="pathway">
    <text evidence="3 19">Cofactor biosynthesis; adenosylcobalamin biosynthesis; adenosylcobalamin from cob(II)yrinate a,c-diamide: step 7/7.</text>
</comment>
<organism evidence="20 21">
    <name type="scientific">Synechocystis salina LEGE 00031</name>
    <dbReference type="NCBI Taxonomy" id="1828736"/>
    <lineage>
        <taxon>Bacteria</taxon>
        <taxon>Bacillati</taxon>
        <taxon>Cyanobacteriota</taxon>
        <taxon>Cyanophyceae</taxon>
        <taxon>Synechococcales</taxon>
        <taxon>Merismopediaceae</taxon>
        <taxon>Synechocystis</taxon>
    </lineage>
</organism>
<dbReference type="NCBIfam" id="TIGR00317">
    <property type="entry name" value="cobS"/>
    <property type="match status" value="1"/>
</dbReference>
<keyword evidence="11 19" id="KW-0460">Magnesium</keyword>
<feature type="transmembrane region" description="Helical" evidence="19">
    <location>
        <begin position="39"/>
        <end position="57"/>
    </location>
</feature>
<evidence type="ECO:0000256" key="7">
    <source>
        <dbReference type="ARBA" id="ARBA00022475"/>
    </source>
</evidence>
<evidence type="ECO:0000256" key="17">
    <source>
        <dbReference type="ARBA" id="ARBA00048623"/>
    </source>
</evidence>
<name>A0ABR9VUV3_9SYNC</name>
<evidence type="ECO:0000256" key="6">
    <source>
        <dbReference type="ARBA" id="ARBA00015850"/>
    </source>
</evidence>
<dbReference type="Proteomes" id="UP000658720">
    <property type="component" value="Unassembled WGS sequence"/>
</dbReference>
<keyword evidence="8 19" id="KW-0169">Cobalamin biosynthesis</keyword>